<reference evidence="1" key="1">
    <citation type="submission" date="2021-01" db="EMBL/GenBank/DDBJ databases">
        <authorList>
            <person name="Corre E."/>
            <person name="Pelletier E."/>
            <person name="Niang G."/>
            <person name="Scheremetjew M."/>
            <person name="Finn R."/>
            <person name="Kale V."/>
            <person name="Holt S."/>
            <person name="Cochrane G."/>
            <person name="Meng A."/>
            <person name="Brown T."/>
            <person name="Cohen L."/>
        </authorList>
    </citation>
    <scope>NUCLEOTIDE SEQUENCE</scope>
    <source>
        <strain evidence="1">NIES-2562</strain>
    </source>
</reference>
<dbReference type="Gene3D" id="1.25.40.10">
    <property type="entry name" value="Tetratricopeptide repeat domain"/>
    <property type="match status" value="1"/>
</dbReference>
<dbReference type="AlphaFoldDB" id="A0A7S3GFN5"/>
<gene>
    <name evidence="1" type="ORF">PBIL07802_LOCUS27005</name>
</gene>
<sequence>MWRANCRSLFRTLRTSAAPFRYSAKRGGDGRSLSRLYPSFTSPLRTRSQPFPPSFFSYPTFTSRLIAPAARRSLSSSSSSSGVDDDDATTEMVKQLWTETFVSRGEEGKKEWEGMSEEEQRAWFERAIIHCVEGDGVQARSLSPFASFLPHLSRVEVLAEMKKGRLPDGMSLTPSLIRHLPYFIQSSGEGERREVLTAVVALAEELEEGRVGDVSAREESDRMSPAERWCMLIYAMAEVGDGEMALHTLDTVRRLHSAQPEKKLLFAQSFTATASALGEEGRVEEAVGLIEVAKTAGIDLDETFFSSIAIDAVGEEKGELLTTIISEMSTRGMRLPDAVGAVVKEYLRYTGKEELAATLK</sequence>
<evidence type="ECO:0000313" key="1">
    <source>
        <dbReference type="EMBL" id="CAE0264699.1"/>
    </source>
</evidence>
<proteinExistence type="predicted"/>
<name>A0A7S3GFN5_9EUKA</name>
<protein>
    <submittedName>
        <fullName evidence="1">Uncharacterized protein</fullName>
    </submittedName>
</protein>
<organism evidence="1">
    <name type="scientific">Palpitomonas bilix</name>
    <dbReference type="NCBI Taxonomy" id="652834"/>
    <lineage>
        <taxon>Eukaryota</taxon>
        <taxon>Eukaryota incertae sedis</taxon>
    </lineage>
</organism>
<dbReference type="InterPro" id="IPR011990">
    <property type="entry name" value="TPR-like_helical_dom_sf"/>
</dbReference>
<dbReference type="EMBL" id="HBIB01041337">
    <property type="protein sequence ID" value="CAE0264699.1"/>
    <property type="molecule type" value="Transcribed_RNA"/>
</dbReference>
<accession>A0A7S3GFN5</accession>